<organism evidence="2 3">
    <name type="scientific">Branchiostoma lanceolatum</name>
    <name type="common">Common lancelet</name>
    <name type="synonym">Amphioxus lanceolatum</name>
    <dbReference type="NCBI Taxonomy" id="7740"/>
    <lineage>
        <taxon>Eukaryota</taxon>
        <taxon>Metazoa</taxon>
        <taxon>Chordata</taxon>
        <taxon>Cephalochordata</taxon>
        <taxon>Leptocardii</taxon>
        <taxon>Amphioxiformes</taxon>
        <taxon>Branchiostomatidae</taxon>
        <taxon>Branchiostoma</taxon>
    </lineage>
</organism>
<protein>
    <submittedName>
        <fullName evidence="2">Hypp687 protein</fullName>
    </submittedName>
</protein>
<evidence type="ECO:0000313" key="2">
    <source>
        <dbReference type="EMBL" id="CAH1233337.1"/>
    </source>
</evidence>
<accession>A0A8J9WE50</accession>
<name>A0A8J9WE50_BRALA</name>
<keyword evidence="3" id="KW-1185">Reference proteome</keyword>
<gene>
    <name evidence="2" type="primary">Hypp687</name>
    <name evidence="2" type="ORF">BLAG_LOCUS2127</name>
</gene>
<proteinExistence type="predicted"/>
<reference evidence="2" key="1">
    <citation type="submission" date="2022-01" db="EMBL/GenBank/DDBJ databases">
        <authorList>
            <person name="Braso-Vives M."/>
        </authorList>
    </citation>
    <scope>NUCLEOTIDE SEQUENCE</scope>
</reference>
<dbReference type="Proteomes" id="UP000838412">
    <property type="component" value="Chromosome 1"/>
</dbReference>
<keyword evidence="1" id="KW-0732">Signal</keyword>
<dbReference type="AlphaFoldDB" id="A0A8J9WE50"/>
<evidence type="ECO:0000313" key="3">
    <source>
        <dbReference type="Proteomes" id="UP000838412"/>
    </source>
</evidence>
<evidence type="ECO:0000256" key="1">
    <source>
        <dbReference type="SAM" id="SignalP"/>
    </source>
</evidence>
<sequence>MGKIILLLLTVFFRAAIANKRTCFCEIRTSTDISDPVFMDPVDPVYSHWLHLTCGTAKENCPDDCRVAAASALGGSVNPISHYAGTTACERLRREVTPDDPVHLYAHYSTSSCDHSGYQYLGEVCCWEIDFGPGYPITYMHNPSCSADEHPLTG</sequence>
<feature type="signal peptide" evidence="1">
    <location>
        <begin position="1"/>
        <end position="18"/>
    </location>
</feature>
<feature type="chain" id="PRO_5035439135" evidence="1">
    <location>
        <begin position="19"/>
        <end position="154"/>
    </location>
</feature>
<dbReference type="EMBL" id="OV696686">
    <property type="protein sequence ID" value="CAH1233337.1"/>
    <property type="molecule type" value="Genomic_DNA"/>
</dbReference>